<evidence type="ECO:0000313" key="4">
    <source>
        <dbReference type="Proteomes" id="UP000812287"/>
    </source>
</evidence>
<evidence type="ECO:0000313" key="3">
    <source>
        <dbReference type="EMBL" id="KAG7441541.1"/>
    </source>
</evidence>
<feature type="domain" description="Non-reducing end beta-L-arabinofuranosidase-like GH127 catalytic" evidence="2">
    <location>
        <begin position="245"/>
        <end position="342"/>
    </location>
</feature>
<reference evidence="3" key="1">
    <citation type="submission" date="2020-11" db="EMBL/GenBank/DDBJ databases">
        <title>Adaptations for nitrogen fixation in a non-lichenized fungal sporocarp promotes dispersal by wood-feeding termites.</title>
        <authorList>
            <consortium name="DOE Joint Genome Institute"/>
            <person name="Koch R.A."/>
            <person name="Yoon G."/>
            <person name="Arayal U."/>
            <person name="Lail K."/>
            <person name="Amirebrahimi M."/>
            <person name="Labutti K."/>
            <person name="Lipzen A."/>
            <person name="Riley R."/>
            <person name="Barry K."/>
            <person name="Henrissat B."/>
            <person name="Grigoriev I.V."/>
            <person name="Herr J.R."/>
            <person name="Aime M.C."/>
        </authorList>
    </citation>
    <scope>NUCLEOTIDE SEQUENCE</scope>
    <source>
        <strain evidence="3">MCA 3950</strain>
    </source>
</reference>
<dbReference type="InterPro" id="IPR012878">
    <property type="entry name" value="Beta-AFase-like_GH127_cat"/>
</dbReference>
<evidence type="ECO:0000256" key="1">
    <source>
        <dbReference type="SAM" id="SignalP"/>
    </source>
</evidence>
<dbReference type="OrthoDB" id="5358475at2759"/>
<sequence>MHAFNAFGTLALIACASCSLVPKKFLTLSMGEIRPTGWLYDQLVVQTNGVAGHMHEFYDLVSKTDWVGGDSYYSYLEEAGSYWFNAMVPNGILVNHTIIMNKTQEFLDYVLDHQDETGWLGPEVGTNKPRFLWGRYPFFFGAIQMVEYNPALTGRVEGKGVDKWAQTRWEDFVIVLQWLHDYHPHGQEDLLVDTMVRLKWSGVPWEKVFSEEYFPTVAVETLENPFGLELSWHGVNIAEGMKALPSTYRFTHNASDLQAASDGWDLMFRYHGRPSGAYAADEMLAGLEAVRGTELCLVVELMFSGAYLYQVSGDPKYADRVERVAYNALPATITANMWGRQYLAQSNQIAAKNMTPNPFPEDGPESNIFGLEPNYPCCTVNFPQGWPKYITNAFLATGDGESLVHLFLGPFSTSTVLAKDNAVSVEVDTQYPFSDTLRTTITATKTFTYFVRIPNWVTGGTISPVDIGPGTTEFVLELPADVTTEVRPHGSVAVHRGPLNYAFDSTLTASFYSRFADAVLLFPFSQTFRDSSQDRSTSKPCCGSPI</sequence>
<gene>
    <name evidence="3" type="ORF">BT62DRAFT_483655</name>
</gene>
<proteinExistence type="predicted"/>
<dbReference type="GeneID" id="66103417"/>
<dbReference type="Proteomes" id="UP000812287">
    <property type="component" value="Unassembled WGS sequence"/>
</dbReference>
<dbReference type="PANTHER" id="PTHR31151:SF0">
    <property type="entry name" value="PROLINE-TRNA LIGASE (DUF1680)"/>
    <property type="match status" value="1"/>
</dbReference>
<dbReference type="SUPFAM" id="SSF48208">
    <property type="entry name" value="Six-hairpin glycosidases"/>
    <property type="match status" value="1"/>
</dbReference>
<protein>
    <recommendedName>
        <fullName evidence="2">Non-reducing end beta-L-arabinofuranosidase-like GH127 catalytic domain-containing protein</fullName>
    </recommendedName>
</protein>
<organism evidence="3 4">
    <name type="scientific">Guyanagaster necrorhizus</name>
    <dbReference type="NCBI Taxonomy" id="856835"/>
    <lineage>
        <taxon>Eukaryota</taxon>
        <taxon>Fungi</taxon>
        <taxon>Dikarya</taxon>
        <taxon>Basidiomycota</taxon>
        <taxon>Agaricomycotina</taxon>
        <taxon>Agaricomycetes</taxon>
        <taxon>Agaricomycetidae</taxon>
        <taxon>Agaricales</taxon>
        <taxon>Marasmiineae</taxon>
        <taxon>Physalacriaceae</taxon>
        <taxon>Guyanagaster</taxon>
    </lineage>
</organism>
<keyword evidence="4" id="KW-1185">Reference proteome</keyword>
<dbReference type="PANTHER" id="PTHR31151">
    <property type="entry name" value="PROLINE-TRNA LIGASE (DUF1680)"/>
    <property type="match status" value="1"/>
</dbReference>
<comment type="caution">
    <text evidence="3">The sequence shown here is derived from an EMBL/GenBank/DDBJ whole genome shotgun (WGS) entry which is preliminary data.</text>
</comment>
<dbReference type="EMBL" id="MU250559">
    <property type="protein sequence ID" value="KAG7441541.1"/>
    <property type="molecule type" value="Genomic_DNA"/>
</dbReference>
<dbReference type="AlphaFoldDB" id="A0A9P7VI86"/>
<dbReference type="InterPro" id="IPR008928">
    <property type="entry name" value="6-hairpin_glycosidase_sf"/>
</dbReference>
<evidence type="ECO:0000259" key="2">
    <source>
        <dbReference type="Pfam" id="PF07944"/>
    </source>
</evidence>
<name>A0A9P7VI86_9AGAR</name>
<feature type="signal peptide" evidence="1">
    <location>
        <begin position="1"/>
        <end position="18"/>
    </location>
</feature>
<accession>A0A9P7VI86</accession>
<feature type="chain" id="PRO_5040360076" description="Non-reducing end beta-L-arabinofuranosidase-like GH127 catalytic domain-containing protein" evidence="1">
    <location>
        <begin position="19"/>
        <end position="546"/>
    </location>
</feature>
<dbReference type="GO" id="GO:0005975">
    <property type="term" value="P:carbohydrate metabolic process"/>
    <property type="evidence" value="ECO:0007669"/>
    <property type="project" value="InterPro"/>
</dbReference>
<dbReference type="RefSeq" id="XP_043035041.1">
    <property type="nucleotide sequence ID" value="XM_043181121.1"/>
</dbReference>
<keyword evidence="1" id="KW-0732">Signal</keyword>
<dbReference type="Pfam" id="PF07944">
    <property type="entry name" value="Beta-AFase-like_GH127_cat"/>
    <property type="match status" value="1"/>
</dbReference>